<evidence type="ECO:0000313" key="1">
    <source>
        <dbReference type="EMBL" id="VYU26875.1"/>
    </source>
</evidence>
<keyword evidence="1" id="KW-0378">Hydrolase</keyword>
<dbReference type="SUPFAM" id="SSF75005">
    <property type="entry name" value="Arabinanase/levansucrase/invertase"/>
    <property type="match status" value="1"/>
</dbReference>
<gene>
    <name evidence="1" type="ORF">PCLFYP37_02356</name>
</gene>
<dbReference type="GO" id="GO:0016787">
    <property type="term" value="F:hydrolase activity"/>
    <property type="evidence" value="ECO:0007669"/>
    <property type="project" value="UniProtKB-KW"/>
</dbReference>
<dbReference type="CDD" id="cd08994">
    <property type="entry name" value="GH43_62_32_68_117_130-like"/>
    <property type="match status" value="1"/>
</dbReference>
<dbReference type="EMBL" id="CACRUT010000015">
    <property type="protein sequence ID" value="VYU26875.1"/>
    <property type="molecule type" value="Genomic_DNA"/>
</dbReference>
<reference evidence="1" key="1">
    <citation type="submission" date="2019-11" db="EMBL/GenBank/DDBJ databases">
        <authorList>
            <person name="Feng L."/>
        </authorList>
    </citation>
    <scope>NUCLEOTIDE SEQUENCE</scope>
    <source>
        <strain evidence="1">PclaraLFYP37</strain>
    </source>
</reference>
<sequence length="395" mass="43999">MWKLFKREVHHACKAVIGWGLLCGMVGVSPALAQEVWQDSLRSSRGVSLTMPYSDMALSARFIGPAVSDKDWYIWCFSPIWGKDGKVHAFCSRWPAAEGMEGWTGANAEIAHYVADRPEGPFRYVATVMKTSMFPDPATMSAPHNPRLEYVDGKYVLLYICQNPSKEGTKQRVGMMVADNLEGPWRFAGDRGGIMVEASDVPGHWTYQAAIGADNPAFLKIEGKYYIYYKCGTPEHMKAKYGYAVSDKLEGPYEMCDAPITDNVSYLEDAQAFSVDGKYYLLTTDNLGGNSGGWGYLILWESEDGKSFRRADAQIAMGTVFDYWKTPADREELMKTPGLFVRCASGKLERPAVLMKKGKPAYLYGVADVNVNGGKVSEPYVFSVKWKVSKRKSGR</sequence>
<name>A0A6N3DEW5_9BACT</name>
<dbReference type="AlphaFoldDB" id="A0A6N3DEW5"/>
<dbReference type="Gene3D" id="2.115.10.20">
    <property type="entry name" value="Glycosyl hydrolase domain, family 43"/>
    <property type="match status" value="1"/>
</dbReference>
<protein>
    <submittedName>
        <fullName evidence="1">Glycosyl hydrolases family 43</fullName>
    </submittedName>
</protein>
<accession>A0A6N3DEW5</accession>
<dbReference type="RefSeq" id="WP_412443051.1">
    <property type="nucleotide sequence ID" value="NZ_CACRUT010000015.1"/>
</dbReference>
<proteinExistence type="predicted"/>
<organism evidence="1">
    <name type="scientific">Paraprevotella clara</name>
    <dbReference type="NCBI Taxonomy" id="454154"/>
    <lineage>
        <taxon>Bacteria</taxon>
        <taxon>Pseudomonadati</taxon>
        <taxon>Bacteroidota</taxon>
        <taxon>Bacteroidia</taxon>
        <taxon>Bacteroidales</taxon>
        <taxon>Prevotellaceae</taxon>
        <taxon>Paraprevotella</taxon>
    </lineage>
</organism>
<dbReference type="InterPro" id="IPR023296">
    <property type="entry name" value="Glyco_hydro_beta-prop_sf"/>
</dbReference>